<protein>
    <submittedName>
        <fullName evidence="3">Uncharacterized protein</fullName>
    </submittedName>
</protein>
<dbReference type="AlphaFoldDB" id="A0A286RCH5"/>
<dbReference type="KEGG" id="ttf:THTE_1059"/>
<feature type="transmembrane region" description="Helical" evidence="2">
    <location>
        <begin position="39"/>
        <end position="66"/>
    </location>
</feature>
<dbReference type="EMBL" id="CP018477">
    <property type="protein sequence ID" value="ASV73661.1"/>
    <property type="molecule type" value="Genomic_DNA"/>
</dbReference>
<evidence type="ECO:0000256" key="1">
    <source>
        <dbReference type="SAM" id="MobiDB-lite"/>
    </source>
</evidence>
<dbReference type="Proteomes" id="UP000215086">
    <property type="component" value="Chromosome"/>
</dbReference>
<gene>
    <name evidence="3" type="ORF">THTE_1059</name>
</gene>
<keyword evidence="2" id="KW-1133">Transmembrane helix</keyword>
<keyword evidence="2" id="KW-0812">Transmembrane</keyword>
<feature type="transmembrane region" description="Helical" evidence="2">
    <location>
        <begin position="78"/>
        <end position="96"/>
    </location>
</feature>
<evidence type="ECO:0000313" key="4">
    <source>
        <dbReference type="Proteomes" id="UP000215086"/>
    </source>
</evidence>
<reference evidence="3 4" key="1">
    <citation type="journal article" name="Front. Microbiol.">
        <title>Sugar Metabolism of the First Thermophilic Planctomycete Thermogutta terrifontis: Comparative Genomic and Transcriptomic Approaches.</title>
        <authorList>
            <person name="Elcheninov A.G."/>
            <person name="Menzel P."/>
            <person name="Gudbergsdottir S.R."/>
            <person name="Slesarev A.I."/>
            <person name="Kadnikov V.V."/>
            <person name="Krogh A."/>
            <person name="Bonch-Osmolovskaya E.A."/>
            <person name="Peng X."/>
            <person name="Kublanov I.V."/>
        </authorList>
    </citation>
    <scope>NUCLEOTIDE SEQUENCE [LARGE SCALE GENOMIC DNA]</scope>
    <source>
        <strain evidence="3 4">R1</strain>
    </source>
</reference>
<keyword evidence="2" id="KW-0472">Membrane</keyword>
<evidence type="ECO:0000313" key="3">
    <source>
        <dbReference type="EMBL" id="ASV73661.1"/>
    </source>
</evidence>
<organism evidence="3 4">
    <name type="scientific">Thermogutta terrifontis</name>
    <dbReference type="NCBI Taxonomy" id="1331910"/>
    <lineage>
        <taxon>Bacteria</taxon>
        <taxon>Pseudomonadati</taxon>
        <taxon>Planctomycetota</taxon>
        <taxon>Planctomycetia</taxon>
        <taxon>Pirellulales</taxon>
        <taxon>Thermoguttaceae</taxon>
        <taxon>Thermogutta</taxon>
    </lineage>
</organism>
<evidence type="ECO:0000256" key="2">
    <source>
        <dbReference type="SAM" id="Phobius"/>
    </source>
</evidence>
<feature type="transmembrane region" description="Helical" evidence="2">
    <location>
        <begin position="123"/>
        <end position="144"/>
    </location>
</feature>
<proteinExistence type="predicted"/>
<keyword evidence="4" id="KW-1185">Reference proteome</keyword>
<name>A0A286RCH5_9BACT</name>
<accession>A0A286RCH5</accession>
<sequence>MMSENIPLGTSGVKSSESPSAGGGNRENGRSAAPPWKGWLLTCVCGLLALLGMGAAVQAACVILGIYPSGKPVLVKHVGWPLLVALFGLAGVLAMWPRPAWNWVQRWQATMRWAIDFWWAQPWWGRVLIIAATGHGLISVGYFLNCPEDLLRQYQEIKQFASAPSRLFAGQRVANLEYHIQQYRRAIPPDGQIAYRGSWEAMIVAYQLYPRRLFLLPEDAQRLARAWGDHRWLEIKTKGASRADTWTEEYWAARRPPVEIPPLHQFLAARDIQYMIIFSENHPELCRVLRLNPDTGLARGHIFQEDAPR</sequence>
<feature type="region of interest" description="Disordered" evidence="1">
    <location>
        <begin position="1"/>
        <end position="31"/>
    </location>
</feature>
<dbReference type="RefSeq" id="WP_095414187.1">
    <property type="nucleotide sequence ID" value="NZ_CP018477.1"/>
</dbReference>